<proteinExistence type="predicted"/>
<evidence type="ECO:0000259" key="1">
    <source>
        <dbReference type="Pfam" id="PF18813"/>
    </source>
</evidence>
<reference evidence="2 3" key="1">
    <citation type="submission" date="2019-07" db="EMBL/GenBank/DDBJ databases">
        <title>Criibacterium bergeronii gen. nov., sp. nov. isolated from human clinical samples.</title>
        <authorList>
            <person name="Maheux A.F."/>
            <person name="Boudreau D.K."/>
            <person name="Berube E."/>
            <person name="Brodeur S."/>
            <person name="Bernard K.A."/>
            <person name="Abed J.Y."/>
            <person name="Ducrey E."/>
            <person name="Guay E.F."/>
            <person name="Raymond F."/>
            <person name="Corbeil J."/>
            <person name="Domingo M.-C."/>
            <person name="Roy P.H."/>
            <person name="Boissinot M."/>
            <person name="Tocheva E.I."/>
            <person name="Omar R.F."/>
        </authorList>
    </citation>
    <scope>NUCLEOTIDE SEQUENCE [LARGE SCALE GENOMIC DNA]</scope>
    <source>
        <strain evidence="2 3">CCRI-24246</strain>
    </source>
</reference>
<dbReference type="Proteomes" id="UP000319424">
    <property type="component" value="Unassembled WGS sequence"/>
</dbReference>
<dbReference type="RefSeq" id="WP_144015712.1">
    <property type="nucleotide sequence ID" value="NZ_VJXW01000003.1"/>
</dbReference>
<dbReference type="EMBL" id="VJXW01000003">
    <property type="protein sequence ID" value="TRW28035.1"/>
    <property type="molecule type" value="Genomic_DNA"/>
</dbReference>
<dbReference type="OrthoDB" id="89531at2"/>
<protein>
    <recommendedName>
        <fullName evidence="1">Phage-Barnase-EndoU-ColicinE5/D-RelE like nuclease 4 domain-containing protein</fullName>
    </recommendedName>
</protein>
<gene>
    <name evidence="2" type="ORF">FL857_03325</name>
</gene>
<dbReference type="AlphaFoldDB" id="A0A552VC28"/>
<organism evidence="2 3">
    <name type="scientific">Criibacterium bergeronii</name>
    <dbReference type="NCBI Taxonomy" id="1871336"/>
    <lineage>
        <taxon>Bacteria</taxon>
        <taxon>Bacillati</taxon>
        <taxon>Bacillota</taxon>
        <taxon>Clostridia</taxon>
        <taxon>Peptostreptococcales</taxon>
        <taxon>Filifactoraceae</taxon>
        <taxon>Criibacterium</taxon>
    </lineage>
</organism>
<feature type="domain" description="Phage-Barnase-EndoU-ColicinE5/D-RelE like nuclease 4" evidence="1">
    <location>
        <begin position="4"/>
        <end position="183"/>
    </location>
</feature>
<accession>A0A552VC28</accession>
<evidence type="ECO:0000313" key="3">
    <source>
        <dbReference type="Proteomes" id="UP000319424"/>
    </source>
</evidence>
<sequence length="237" mass="28127">MENRIINIIEWFNKYDNSEIKIVSKNKEFAIKLNINALPHLLGLQYAYKNPTNARGKNILRQIEKENYSDSDILKNIEINNPDRLDSVKDRVKYFKAFMENLEQSNVVEMTNPKTRLKSNYLMIQIDDNTVMQLGIKNLDYEDVFETFIIEKDNLYFKDTTINEKVISIEKYNEDGELEPFSFKENSDIEKENEYEAMQTDDENSISFVKESFEPYNYIGFIKENNNNLLLDDEFVR</sequence>
<dbReference type="InterPro" id="IPR041420">
    <property type="entry name" value="PBECR4"/>
</dbReference>
<dbReference type="Pfam" id="PF18813">
    <property type="entry name" value="PBECR4"/>
    <property type="match status" value="1"/>
</dbReference>
<name>A0A552VC28_9FIRM</name>
<evidence type="ECO:0000313" key="2">
    <source>
        <dbReference type="EMBL" id="TRW28035.1"/>
    </source>
</evidence>
<comment type="caution">
    <text evidence="2">The sequence shown here is derived from an EMBL/GenBank/DDBJ whole genome shotgun (WGS) entry which is preliminary data.</text>
</comment>